<organism evidence="1 2">
    <name type="scientific">Pachysolen tannophilus NRRL Y-2460</name>
    <dbReference type="NCBI Taxonomy" id="669874"/>
    <lineage>
        <taxon>Eukaryota</taxon>
        <taxon>Fungi</taxon>
        <taxon>Dikarya</taxon>
        <taxon>Ascomycota</taxon>
        <taxon>Saccharomycotina</taxon>
        <taxon>Pichiomycetes</taxon>
        <taxon>Pachysolenaceae</taxon>
        <taxon>Pachysolen</taxon>
    </lineage>
</organism>
<dbReference type="EMBL" id="KV454015">
    <property type="protein sequence ID" value="ODV94663.1"/>
    <property type="molecule type" value="Genomic_DNA"/>
</dbReference>
<dbReference type="AlphaFoldDB" id="A0A1E4TSC8"/>
<evidence type="ECO:0000313" key="1">
    <source>
        <dbReference type="EMBL" id="ODV94663.1"/>
    </source>
</evidence>
<evidence type="ECO:0000313" key="2">
    <source>
        <dbReference type="Proteomes" id="UP000094236"/>
    </source>
</evidence>
<protein>
    <recommendedName>
        <fullName evidence="3">Sec39 domain-containing protein</fullName>
    </recommendedName>
</protein>
<name>A0A1E4TSC8_PACTA</name>
<accession>A0A1E4TSC8</accession>
<evidence type="ECO:0008006" key="3">
    <source>
        <dbReference type="Google" id="ProtNLM"/>
    </source>
</evidence>
<dbReference type="STRING" id="669874.A0A1E4TSC8"/>
<sequence>MEEPDITFKKIFLSLSSDIANGDLSNLSTGGILSINDVVKMLLVLLPDSFNDFDQLFAYINEDFAHHIDHEINKEIDKLSIAIVEKRFNSLSKFIDQRCSVLKYNSVTYDEFNFIRSRFSSINGLIGDYSTLFQKYTSLLNLKNKQVQDWYEGLIIPLINLQDNLSIPNLLVLNDLGNYEILSLMLSNLSGRTLNQSVSPFLRIANKGDFSIFNNWFLNYVNSNLLVSDESILVQNYSNLLVSIFQNEPFLISFIENDHENYLKFSSIVLAAFYLCPIVNEKILTYMKNIIFLVEDSIELKEVDGNNPMDGQDIELINNVEELLLKYPHLKSPQSLFSLMKLITSYEKLYQCNLSFKDILKMSSSSYELQLSVLLKLIDENRKIPNDSNWLTLINSIYWLLEHTKVFNRLDKAEVDLILFKNLISLNKYTLLIKGKFLETFKINSVIKKKLLIDNFWIYFKSMNSINVKNNDKYQNCCDILNCLSMIKFDKDNDCIILINLLEILGRVSSYKFLSIKPASLLDLTPNEVIDKIFELNDIEKIDTNAYELFKSVIIGLNNDDELLKELHSVIGTSADDLESQLADIPKCTNPLLLRLLIRQIQFQCSTSSSDSFPDLLKLANSVLDSRKLHSKHPAILNILQENWLVFYQLTNYQLVDKRKMTALEISTIMQKKLLLLSKLLEVVENIDYNNYILTRYLALQKELNESITKLDEDREYSNNKNSNSLDFESRVTRALASSAKDFLNEFLVK</sequence>
<proteinExistence type="predicted"/>
<gene>
    <name evidence="1" type="ORF">PACTADRAFT_3547</name>
</gene>
<dbReference type="Proteomes" id="UP000094236">
    <property type="component" value="Unassembled WGS sequence"/>
</dbReference>
<dbReference type="OrthoDB" id="342024at2759"/>
<reference evidence="2" key="1">
    <citation type="submission" date="2016-05" db="EMBL/GenBank/DDBJ databases">
        <title>Comparative genomics of biotechnologically important yeasts.</title>
        <authorList>
            <consortium name="DOE Joint Genome Institute"/>
            <person name="Riley R."/>
            <person name="Haridas S."/>
            <person name="Wolfe K.H."/>
            <person name="Lopes M.R."/>
            <person name="Hittinger C.T."/>
            <person name="Goker M."/>
            <person name="Salamov A."/>
            <person name="Wisecaver J."/>
            <person name="Long T.M."/>
            <person name="Aerts A.L."/>
            <person name="Barry K."/>
            <person name="Choi C."/>
            <person name="Clum A."/>
            <person name="Coughlan A.Y."/>
            <person name="Deshpande S."/>
            <person name="Douglass A.P."/>
            <person name="Hanson S.J."/>
            <person name="Klenk H.-P."/>
            <person name="Labutti K."/>
            <person name="Lapidus A."/>
            <person name="Lindquist E."/>
            <person name="Lipzen A."/>
            <person name="Meier-Kolthoff J.P."/>
            <person name="Ohm R.A."/>
            <person name="Otillar R.P."/>
            <person name="Pangilinan J."/>
            <person name="Peng Y."/>
            <person name="Rokas A."/>
            <person name="Rosa C.A."/>
            <person name="Scheuner C."/>
            <person name="Sibirny A.A."/>
            <person name="Slot J.C."/>
            <person name="Stielow J.B."/>
            <person name="Sun H."/>
            <person name="Kurtzman C.P."/>
            <person name="Blackwell M."/>
            <person name="Grigoriev I.V."/>
            <person name="Jeffries T.W."/>
        </authorList>
    </citation>
    <scope>NUCLEOTIDE SEQUENCE [LARGE SCALE GENOMIC DNA]</scope>
    <source>
        <strain evidence="2">NRRL Y-2460</strain>
    </source>
</reference>
<keyword evidence="2" id="KW-1185">Reference proteome</keyword>